<evidence type="ECO:0000256" key="1">
    <source>
        <dbReference type="ARBA" id="ARBA00004635"/>
    </source>
</evidence>
<comment type="caution">
    <text evidence="10">The sequence shown here is derived from an EMBL/GenBank/DDBJ whole genome shotgun (WGS) entry which is preliminary data.</text>
</comment>
<name>A0A9X1X9D9_9BACL</name>
<accession>A0A9X1X9D9</accession>
<dbReference type="RefSeq" id="WP_248252081.1">
    <property type="nucleotide sequence ID" value="NZ_JAIWJX010000002.1"/>
</dbReference>
<evidence type="ECO:0000313" key="11">
    <source>
        <dbReference type="Proteomes" id="UP001139011"/>
    </source>
</evidence>
<keyword evidence="7" id="KW-0449">Lipoprotein</keyword>
<protein>
    <submittedName>
        <fullName evidence="10">Ger(X)C family spore germination protein</fullName>
    </submittedName>
</protein>
<gene>
    <name evidence="10" type="ORF">LCY76_07295</name>
</gene>
<reference evidence="10" key="1">
    <citation type="submission" date="2021-09" db="EMBL/GenBank/DDBJ databases">
        <title>Genome analysis of Fictibacillus sp. KIGAM418 isolated from marine sediment.</title>
        <authorList>
            <person name="Seo M.-J."/>
            <person name="Cho E.-S."/>
            <person name="Hwang C.Y."/>
        </authorList>
    </citation>
    <scope>NUCLEOTIDE SEQUENCE</scope>
    <source>
        <strain evidence="10">KIGAM418</strain>
    </source>
</reference>
<evidence type="ECO:0000256" key="4">
    <source>
        <dbReference type="ARBA" id="ARBA00022729"/>
    </source>
</evidence>
<dbReference type="InterPro" id="IPR057336">
    <property type="entry name" value="GerAC_N"/>
</dbReference>
<dbReference type="PANTHER" id="PTHR35789">
    <property type="entry name" value="SPORE GERMINATION PROTEIN B3"/>
    <property type="match status" value="1"/>
</dbReference>
<comment type="similarity">
    <text evidence="2">Belongs to the GerABKC lipoprotein family.</text>
</comment>
<keyword evidence="3" id="KW-0309">Germination</keyword>
<feature type="domain" description="Spore germination protein N-terminal" evidence="9">
    <location>
        <begin position="23"/>
        <end position="191"/>
    </location>
</feature>
<dbReference type="GO" id="GO:0009847">
    <property type="term" value="P:spore germination"/>
    <property type="evidence" value="ECO:0007669"/>
    <property type="project" value="InterPro"/>
</dbReference>
<dbReference type="EMBL" id="JAIWJX010000002">
    <property type="protein sequence ID" value="MCK6256399.1"/>
    <property type="molecule type" value="Genomic_DNA"/>
</dbReference>
<evidence type="ECO:0000256" key="7">
    <source>
        <dbReference type="ARBA" id="ARBA00023288"/>
    </source>
</evidence>
<evidence type="ECO:0000256" key="2">
    <source>
        <dbReference type="ARBA" id="ARBA00007886"/>
    </source>
</evidence>
<dbReference type="Gene3D" id="3.30.300.210">
    <property type="entry name" value="Nutrient germinant receptor protein C, domain 3"/>
    <property type="match status" value="1"/>
</dbReference>
<dbReference type="InterPro" id="IPR046953">
    <property type="entry name" value="Spore_GerAC-like_C"/>
</dbReference>
<keyword evidence="4" id="KW-0732">Signal</keyword>
<evidence type="ECO:0000256" key="6">
    <source>
        <dbReference type="ARBA" id="ARBA00023139"/>
    </source>
</evidence>
<dbReference type="NCBIfam" id="TIGR02887">
    <property type="entry name" value="spore_ger_x_C"/>
    <property type="match status" value="1"/>
</dbReference>
<dbReference type="Pfam" id="PF05504">
    <property type="entry name" value="Spore_GerAC"/>
    <property type="match status" value="1"/>
</dbReference>
<dbReference type="Proteomes" id="UP001139011">
    <property type="component" value="Unassembled WGS sequence"/>
</dbReference>
<evidence type="ECO:0000256" key="3">
    <source>
        <dbReference type="ARBA" id="ARBA00022544"/>
    </source>
</evidence>
<evidence type="ECO:0000313" key="10">
    <source>
        <dbReference type="EMBL" id="MCK6256399.1"/>
    </source>
</evidence>
<evidence type="ECO:0000259" key="9">
    <source>
        <dbReference type="Pfam" id="PF25198"/>
    </source>
</evidence>
<organism evidence="10 11">
    <name type="scientific">Fictibacillus marinisediminis</name>
    <dbReference type="NCBI Taxonomy" id="2878389"/>
    <lineage>
        <taxon>Bacteria</taxon>
        <taxon>Bacillati</taxon>
        <taxon>Bacillota</taxon>
        <taxon>Bacilli</taxon>
        <taxon>Bacillales</taxon>
        <taxon>Fictibacillaceae</taxon>
        <taxon>Fictibacillus</taxon>
    </lineage>
</organism>
<feature type="domain" description="Spore germination GerAC-like C-terminal" evidence="8">
    <location>
        <begin position="202"/>
        <end position="365"/>
    </location>
</feature>
<sequence length="370" mass="41512">MNGLQKKMIVFLGLVLILTGCWDQKQLKDTIFAASSSFEEGKKGEIITNIAIQSYTAKEIQSINKTYKTQAASPRNARVKLNDQLSSVLMYAKNQTFLVQNKLASKGILPLLDILYRTPESPLNAKYIIVKGSPGTILSLEQVGQELIGSYLAGLIDTAETNSQVPKETIQSMCTILFDKGKGLGLPYVKLNETNKTASVLGIALFHRDKFSGVTLNRKESKLLLLLANRKNKHMINSDKVKVDGKKENISYEVNKSDAELEISKGSAGHLVVNIPMTIDITINEFPHDHLDSKKEITLLEDHLGKMLQHQAYSVMKKTQKANCDFLGIGRELMAYHPEIWKKQNWDKDYRKITFKPKVKVSLNYKGIIN</sequence>
<evidence type="ECO:0000259" key="8">
    <source>
        <dbReference type="Pfam" id="PF05504"/>
    </source>
</evidence>
<dbReference type="PANTHER" id="PTHR35789:SF1">
    <property type="entry name" value="SPORE GERMINATION PROTEIN B3"/>
    <property type="match status" value="1"/>
</dbReference>
<dbReference type="InterPro" id="IPR038501">
    <property type="entry name" value="Spore_GerAC_C_sf"/>
</dbReference>
<keyword evidence="11" id="KW-1185">Reference proteome</keyword>
<dbReference type="Pfam" id="PF25198">
    <property type="entry name" value="Spore_GerAC_N"/>
    <property type="match status" value="1"/>
</dbReference>
<comment type="subcellular location">
    <subcellularLocation>
        <location evidence="1">Membrane</location>
        <topology evidence="1">Lipid-anchor</topology>
    </subcellularLocation>
</comment>
<dbReference type="PROSITE" id="PS51257">
    <property type="entry name" value="PROKAR_LIPOPROTEIN"/>
    <property type="match status" value="1"/>
</dbReference>
<evidence type="ECO:0000256" key="5">
    <source>
        <dbReference type="ARBA" id="ARBA00023136"/>
    </source>
</evidence>
<dbReference type="AlphaFoldDB" id="A0A9X1X9D9"/>
<keyword evidence="6" id="KW-0564">Palmitate</keyword>
<dbReference type="InterPro" id="IPR008844">
    <property type="entry name" value="Spore_GerAC-like"/>
</dbReference>
<proteinExistence type="inferred from homology"/>
<dbReference type="GO" id="GO:0016020">
    <property type="term" value="C:membrane"/>
    <property type="evidence" value="ECO:0007669"/>
    <property type="project" value="UniProtKB-SubCell"/>
</dbReference>
<keyword evidence="5" id="KW-0472">Membrane</keyword>